<dbReference type="Gene3D" id="3.30.450.40">
    <property type="match status" value="2"/>
</dbReference>
<dbReference type="PANTHER" id="PTHR32089">
    <property type="entry name" value="METHYL-ACCEPTING CHEMOTAXIS PROTEIN MCPB"/>
    <property type="match status" value="1"/>
</dbReference>
<evidence type="ECO:0000313" key="5">
    <source>
        <dbReference type="Proteomes" id="UP000722125"/>
    </source>
</evidence>
<feature type="domain" description="Methyl-accepting transducer" evidence="3">
    <location>
        <begin position="356"/>
        <end position="514"/>
    </location>
</feature>
<dbReference type="InterPro" id="IPR003018">
    <property type="entry name" value="GAF"/>
</dbReference>
<dbReference type="PANTHER" id="PTHR32089:SF112">
    <property type="entry name" value="LYSOZYME-LIKE PROTEIN-RELATED"/>
    <property type="match status" value="1"/>
</dbReference>
<dbReference type="Pfam" id="PF00015">
    <property type="entry name" value="MCPsignal"/>
    <property type="match status" value="1"/>
</dbReference>
<keyword evidence="1 2" id="KW-0807">Transducer</keyword>
<evidence type="ECO:0000256" key="2">
    <source>
        <dbReference type="PROSITE-ProRule" id="PRU00284"/>
    </source>
</evidence>
<dbReference type="EMBL" id="JAHBOH010000001">
    <property type="protein sequence ID" value="MBT0993548.1"/>
    <property type="molecule type" value="Genomic_DNA"/>
</dbReference>
<dbReference type="SUPFAM" id="SSF55781">
    <property type="entry name" value="GAF domain-like"/>
    <property type="match status" value="2"/>
</dbReference>
<evidence type="ECO:0000256" key="1">
    <source>
        <dbReference type="ARBA" id="ARBA00023224"/>
    </source>
</evidence>
<reference evidence="4 5" key="1">
    <citation type="submission" date="2021-05" db="EMBL/GenBank/DDBJ databases">
        <title>Description of Cellulomonas sp. DKR-3 sp. nov.</title>
        <authorList>
            <person name="Dahal R.H."/>
            <person name="Chaudhary D.K."/>
        </authorList>
    </citation>
    <scope>NUCLEOTIDE SEQUENCE [LARGE SCALE GENOMIC DNA]</scope>
    <source>
        <strain evidence="4 5">DKR-3</strain>
    </source>
</reference>
<organism evidence="4 5">
    <name type="scientific">Cellulomonas fulva</name>
    <dbReference type="NCBI Taxonomy" id="2835530"/>
    <lineage>
        <taxon>Bacteria</taxon>
        <taxon>Bacillati</taxon>
        <taxon>Actinomycetota</taxon>
        <taxon>Actinomycetes</taxon>
        <taxon>Micrococcales</taxon>
        <taxon>Cellulomonadaceae</taxon>
        <taxon>Cellulomonas</taxon>
    </lineage>
</organism>
<sequence length="514" mass="54222">MARRRAETVSDTQLLEEAHANAAALTEVVRAVAGVHGIDETLAAALCSVRRHFGWDHASSWRLGADGRLHVAQTDGDLGAEFSRVVAESSFAPGEGINGRALQQRDVMFVGELGAVMQCPPAHEAHRCGVRSAVSLPVSVRGEVTGTIDFFARDERAMSEHRLETLRAVAVLVSEAVERFDDAERQSSAAQDVTAVNRVIRDVTRAASSEAALTSALETIRDSFGWAYGSYWAVDEAAGVLRFEREVGSAGPEFRDVTRSASFARGVGLAGRAWASGDLVFVRDLADVTDCVRAPAARRAGVRSGVCLPVEVDGRIVGTMDFFALEELDLSESRADALRNTAFLVGQVRTRLLDEERLQAVGGQLVASIEEVESNVRAAAATAGEGQRLVESAGEDVAALGESSTQIGQVVNVIQSIAAQTNLLALNATIEAARAGDAGRGFGVVAHEVKELATATATATTQVGEQVRAIQGQVDAVVSALADIRTAVERINDTQTTIGGVLAEQVGVTRSLVA</sequence>
<name>A0ABS5TWL6_9CELL</name>
<dbReference type="RefSeq" id="WP_214347280.1">
    <property type="nucleotide sequence ID" value="NZ_JAHBOH010000001.1"/>
</dbReference>
<dbReference type="PROSITE" id="PS50111">
    <property type="entry name" value="CHEMOTAXIS_TRANSDUC_2"/>
    <property type="match status" value="1"/>
</dbReference>
<dbReference type="Gene3D" id="1.10.287.950">
    <property type="entry name" value="Methyl-accepting chemotaxis protein"/>
    <property type="match status" value="1"/>
</dbReference>
<evidence type="ECO:0000313" key="4">
    <source>
        <dbReference type="EMBL" id="MBT0993548.1"/>
    </source>
</evidence>
<protein>
    <submittedName>
        <fullName evidence="4">GAF domain-containing protein</fullName>
    </submittedName>
</protein>
<keyword evidence="5" id="KW-1185">Reference proteome</keyword>
<evidence type="ECO:0000259" key="3">
    <source>
        <dbReference type="PROSITE" id="PS50111"/>
    </source>
</evidence>
<dbReference type="SUPFAM" id="SSF58104">
    <property type="entry name" value="Methyl-accepting chemotaxis protein (MCP) signaling domain"/>
    <property type="match status" value="1"/>
</dbReference>
<accession>A0ABS5TWL6</accession>
<gene>
    <name evidence="4" type="ORF">KIN34_04520</name>
</gene>
<dbReference type="Pfam" id="PF13185">
    <property type="entry name" value="GAF_2"/>
    <property type="match status" value="2"/>
</dbReference>
<dbReference type="InterPro" id="IPR029016">
    <property type="entry name" value="GAF-like_dom_sf"/>
</dbReference>
<dbReference type="InterPro" id="IPR004089">
    <property type="entry name" value="MCPsignal_dom"/>
</dbReference>
<dbReference type="SMART" id="SM00283">
    <property type="entry name" value="MA"/>
    <property type="match status" value="1"/>
</dbReference>
<dbReference type="Proteomes" id="UP000722125">
    <property type="component" value="Unassembled WGS sequence"/>
</dbReference>
<proteinExistence type="predicted"/>
<comment type="caution">
    <text evidence="4">The sequence shown here is derived from an EMBL/GenBank/DDBJ whole genome shotgun (WGS) entry which is preliminary data.</text>
</comment>
<dbReference type="SMART" id="SM00065">
    <property type="entry name" value="GAF"/>
    <property type="match status" value="2"/>
</dbReference>